<keyword evidence="1" id="KW-0732">Signal</keyword>
<name>A0A1G1Y4M9_9BACT</name>
<evidence type="ECO:0000256" key="1">
    <source>
        <dbReference type="SAM" id="SignalP"/>
    </source>
</evidence>
<accession>A0A1G1Y4M9</accession>
<gene>
    <name evidence="3" type="ORF">A2744_03775</name>
</gene>
<dbReference type="AlphaFoldDB" id="A0A1G1Y4M9"/>
<evidence type="ECO:0000259" key="2">
    <source>
        <dbReference type="Pfam" id="PF13473"/>
    </source>
</evidence>
<dbReference type="Gene3D" id="2.60.40.420">
    <property type="entry name" value="Cupredoxins - blue copper proteins"/>
    <property type="match status" value="1"/>
</dbReference>
<dbReference type="EMBL" id="MHIE01000003">
    <property type="protein sequence ID" value="OGY46537.1"/>
    <property type="molecule type" value="Genomic_DNA"/>
</dbReference>
<dbReference type="PROSITE" id="PS51257">
    <property type="entry name" value="PROKAR_LIPOPROTEIN"/>
    <property type="match status" value="1"/>
</dbReference>
<dbReference type="PANTHER" id="PTHR36507:SF1">
    <property type="entry name" value="BLL1555 PROTEIN"/>
    <property type="match status" value="1"/>
</dbReference>
<dbReference type="PANTHER" id="PTHR36507">
    <property type="entry name" value="BLL1555 PROTEIN"/>
    <property type="match status" value="1"/>
</dbReference>
<feature type="domain" description="EfeO-type cupredoxin-like" evidence="2">
    <location>
        <begin position="14"/>
        <end position="118"/>
    </location>
</feature>
<dbReference type="InterPro" id="IPR008972">
    <property type="entry name" value="Cupredoxin"/>
</dbReference>
<reference evidence="3 4" key="1">
    <citation type="journal article" date="2016" name="Nat. Commun.">
        <title>Thousands of microbial genomes shed light on interconnected biogeochemical processes in an aquifer system.</title>
        <authorList>
            <person name="Anantharaman K."/>
            <person name="Brown C.T."/>
            <person name="Hug L.A."/>
            <person name="Sharon I."/>
            <person name="Castelle C.J."/>
            <person name="Probst A.J."/>
            <person name="Thomas B.C."/>
            <person name="Singh A."/>
            <person name="Wilkins M.J."/>
            <person name="Karaoz U."/>
            <person name="Brodie E.L."/>
            <person name="Williams K.H."/>
            <person name="Hubbard S.S."/>
            <person name="Banfield J.F."/>
        </authorList>
    </citation>
    <scope>NUCLEOTIDE SEQUENCE [LARGE SCALE GENOMIC DNA]</scope>
</reference>
<dbReference type="STRING" id="1797535.A2744_03775"/>
<evidence type="ECO:0000313" key="3">
    <source>
        <dbReference type="EMBL" id="OGY46537.1"/>
    </source>
</evidence>
<evidence type="ECO:0000313" key="4">
    <source>
        <dbReference type="Proteomes" id="UP000178240"/>
    </source>
</evidence>
<organism evidence="3 4">
    <name type="scientific">Candidatus Buchananbacteria bacterium RIFCSPHIGHO2_01_FULL_44_11</name>
    <dbReference type="NCBI Taxonomy" id="1797535"/>
    <lineage>
        <taxon>Bacteria</taxon>
        <taxon>Candidatus Buchananiibacteriota</taxon>
    </lineage>
</organism>
<dbReference type="InterPro" id="IPR052721">
    <property type="entry name" value="ET_Amicyanin"/>
</dbReference>
<dbReference type="CDD" id="cd13921">
    <property type="entry name" value="Amicyanin"/>
    <property type="match status" value="1"/>
</dbReference>
<proteinExistence type="predicted"/>
<protein>
    <recommendedName>
        <fullName evidence="2">EfeO-type cupredoxin-like domain-containing protein</fullName>
    </recommendedName>
</protein>
<dbReference type="InterPro" id="IPR028096">
    <property type="entry name" value="EfeO_Cupredoxin"/>
</dbReference>
<feature type="signal peptide" evidence="1">
    <location>
        <begin position="1"/>
        <end position="21"/>
    </location>
</feature>
<feature type="chain" id="PRO_5009581466" description="EfeO-type cupredoxin-like domain-containing protein" evidence="1">
    <location>
        <begin position="22"/>
        <end position="120"/>
    </location>
</feature>
<dbReference type="InterPro" id="IPR035668">
    <property type="entry name" value="Amicyanin"/>
</dbReference>
<dbReference type="Proteomes" id="UP000178240">
    <property type="component" value="Unassembled WGS sequence"/>
</dbReference>
<comment type="caution">
    <text evidence="3">The sequence shown here is derived from an EMBL/GenBank/DDBJ whole genome shotgun (WGS) entry which is preliminary data.</text>
</comment>
<dbReference type="SUPFAM" id="SSF49503">
    <property type="entry name" value="Cupredoxins"/>
    <property type="match status" value="1"/>
</dbReference>
<dbReference type="Pfam" id="PF13473">
    <property type="entry name" value="Cupredoxin_1"/>
    <property type="match status" value="1"/>
</dbReference>
<sequence>MVKKSSLLLAAVLLAFLAVVAGCTQPTLAPAKDSTPAAVSANAVTIQSFTFSPKILTVKAGTAVTWTNNDAAVHTIKSALFESSQLKPGQTFQYTFSQAGSYDYSCGIHPSMQGQVIVQE</sequence>